<comment type="caution">
    <text evidence="2">The sequence shown here is derived from an EMBL/GenBank/DDBJ whole genome shotgun (WGS) entry which is preliminary data.</text>
</comment>
<organism evidence="2 3">
    <name type="scientific">Arsukibacterium indicum</name>
    <dbReference type="NCBI Taxonomy" id="2848612"/>
    <lineage>
        <taxon>Bacteria</taxon>
        <taxon>Pseudomonadati</taxon>
        <taxon>Pseudomonadota</taxon>
        <taxon>Gammaproteobacteria</taxon>
        <taxon>Chromatiales</taxon>
        <taxon>Chromatiaceae</taxon>
        <taxon>Arsukibacterium</taxon>
    </lineage>
</organism>
<dbReference type="RefSeq" id="WP_217668988.1">
    <property type="nucleotide sequence ID" value="NZ_JAHRID010000003.1"/>
</dbReference>
<reference evidence="2 3" key="1">
    <citation type="submission" date="2021-06" db="EMBL/GenBank/DDBJ databases">
        <title>Rheinheimera indica sp. nov., isolated from deep-sea sediment.</title>
        <authorList>
            <person name="Wang Z."/>
            <person name="Zhang X.-Y."/>
        </authorList>
    </citation>
    <scope>NUCLEOTIDE SEQUENCE [LARGE SCALE GENOMIC DNA]</scope>
    <source>
        <strain evidence="2 3">SM2107</strain>
    </source>
</reference>
<keyword evidence="1" id="KW-1133">Transmembrane helix</keyword>
<feature type="transmembrane region" description="Helical" evidence="1">
    <location>
        <begin position="50"/>
        <end position="69"/>
    </location>
</feature>
<evidence type="ECO:0008006" key="4">
    <source>
        <dbReference type="Google" id="ProtNLM"/>
    </source>
</evidence>
<dbReference type="EMBL" id="JAHRID010000003">
    <property type="protein sequence ID" value="MBV2129376.1"/>
    <property type="molecule type" value="Genomic_DNA"/>
</dbReference>
<evidence type="ECO:0000313" key="3">
    <source>
        <dbReference type="Proteomes" id="UP000704611"/>
    </source>
</evidence>
<feature type="transmembrane region" description="Helical" evidence="1">
    <location>
        <begin position="90"/>
        <end position="111"/>
    </location>
</feature>
<accession>A0ABS6MKM7</accession>
<evidence type="ECO:0000256" key="1">
    <source>
        <dbReference type="SAM" id="Phobius"/>
    </source>
</evidence>
<evidence type="ECO:0000313" key="2">
    <source>
        <dbReference type="EMBL" id="MBV2129376.1"/>
    </source>
</evidence>
<proteinExistence type="predicted"/>
<name>A0ABS6MKM7_9GAMM</name>
<keyword evidence="1" id="KW-0472">Membrane</keyword>
<dbReference type="Proteomes" id="UP000704611">
    <property type="component" value="Unassembled WGS sequence"/>
</dbReference>
<keyword evidence="3" id="KW-1185">Reference proteome</keyword>
<feature type="transmembrane region" description="Helical" evidence="1">
    <location>
        <begin position="12"/>
        <end position="30"/>
    </location>
</feature>
<sequence>MNQQSIFKDIIALFFFGILLIACTWTLLYSLQTQLAEISSIKPLIVLSSFHGYLPGALLALVFMLGYAANRLWRALRQQRLSADNGKITAIGVLAGLGLAFIGSFVINAYWDSRAEYAGYQPCPSLTLLTNRVTMQAWTKNEALCFDNDVRRIIVRGTADETAQVAQHLNAREKQRDAKMQFLQKENELKQRKASAKGS</sequence>
<keyword evidence="1" id="KW-0812">Transmembrane</keyword>
<protein>
    <recommendedName>
        <fullName evidence="4">DUF1240 domain-containing protein</fullName>
    </recommendedName>
</protein>
<gene>
    <name evidence="2" type="ORF">KQY15_09735</name>
</gene>